<dbReference type="Proteomes" id="UP000676336">
    <property type="component" value="Unassembled WGS sequence"/>
</dbReference>
<feature type="region of interest" description="Disordered" evidence="1">
    <location>
        <begin position="27"/>
        <end position="61"/>
    </location>
</feature>
<evidence type="ECO:0000256" key="1">
    <source>
        <dbReference type="SAM" id="MobiDB-lite"/>
    </source>
</evidence>
<feature type="non-terminal residue" evidence="2">
    <location>
        <position position="1"/>
    </location>
</feature>
<evidence type="ECO:0000313" key="3">
    <source>
        <dbReference type="Proteomes" id="UP000676336"/>
    </source>
</evidence>
<gene>
    <name evidence="2" type="ORF">SMN809_LOCUS47509</name>
</gene>
<reference evidence="2" key="1">
    <citation type="submission" date="2021-02" db="EMBL/GenBank/DDBJ databases">
        <authorList>
            <person name="Nowell W R."/>
        </authorList>
    </citation>
    <scope>NUCLEOTIDE SEQUENCE</scope>
</reference>
<comment type="caution">
    <text evidence="2">The sequence shown here is derived from an EMBL/GenBank/DDBJ whole genome shotgun (WGS) entry which is preliminary data.</text>
</comment>
<dbReference type="AlphaFoldDB" id="A0A8S3B924"/>
<evidence type="ECO:0000313" key="2">
    <source>
        <dbReference type="EMBL" id="CAF4808972.1"/>
    </source>
</evidence>
<sequence length="61" mass="7506">QNKGYFQYYDETNNYQNGYRHRTQQYSQGNFQHPRPTLNYHNDNNRRTEPKPINNRVDLSN</sequence>
<feature type="non-terminal residue" evidence="2">
    <location>
        <position position="61"/>
    </location>
</feature>
<accession>A0A8S3B924</accession>
<organism evidence="2 3">
    <name type="scientific">Rotaria magnacalcarata</name>
    <dbReference type="NCBI Taxonomy" id="392030"/>
    <lineage>
        <taxon>Eukaryota</taxon>
        <taxon>Metazoa</taxon>
        <taxon>Spiralia</taxon>
        <taxon>Gnathifera</taxon>
        <taxon>Rotifera</taxon>
        <taxon>Eurotatoria</taxon>
        <taxon>Bdelloidea</taxon>
        <taxon>Philodinida</taxon>
        <taxon>Philodinidae</taxon>
        <taxon>Rotaria</taxon>
    </lineage>
</organism>
<proteinExistence type="predicted"/>
<protein>
    <submittedName>
        <fullName evidence="2">Uncharacterized protein</fullName>
    </submittedName>
</protein>
<dbReference type="EMBL" id="CAJOBI010150551">
    <property type="protein sequence ID" value="CAF4808972.1"/>
    <property type="molecule type" value="Genomic_DNA"/>
</dbReference>
<name>A0A8S3B924_9BILA</name>